<name>A0A1F7JBR0_9BACT</name>
<organism evidence="1 2">
    <name type="scientific">Candidatus Roizmanbacteria bacterium RIFCSPLOWO2_02_FULL_36_11</name>
    <dbReference type="NCBI Taxonomy" id="1802071"/>
    <lineage>
        <taxon>Bacteria</taxon>
        <taxon>Candidatus Roizmaniibacteriota</taxon>
    </lineage>
</organism>
<reference evidence="1 2" key="1">
    <citation type="journal article" date="2016" name="Nat. Commun.">
        <title>Thousands of microbial genomes shed light on interconnected biogeochemical processes in an aquifer system.</title>
        <authorList>
            <person name="Anantharaman K."/>
            <person name="Brown C.T."/>
            <person name="Hug L.A."/>
            <person name="Sharon I."/>
            <person name="Castelle C.J."/>
            <person name="Probst A.J."/>
            <person name="Thomas B.C."/>
            <person name="Singh A."/>
            <person name="Wilkins M.J."/>
            <person name="Karaoz U."/>
            <person name="Brodie E.L."/>
            <person name="Williams K.H."/>
            <person name="Hubbard S.S."/>
            <person name="Banfield J.F."/>
        </authorList>
    </citation>
    <scope>NUCLEOTIDE SEQUENCE [LARGE SCALE GENOMIC DNA]</scope>
</reference>
<dbReference type="Proteomes" id="UP000177418">
    <property type="component" value="Unassembled WGS sequence"/>
</dbReference>
<evidence type="ECO:0000313" key="1">
    <source>
        <dbReference type="EMBL" id="OGK53021.1"/>
    </source>
</evidence>
<evidence type="ECO:0000313" key="2">
    <source>
        <dbReference type="Proteomes" id="UP000177418"/>
    </source>
</evidence>
<dbReference type="EMBL" id="MGAV01000026">
    <property type="protein sequence ID" value="OGK53021.1"/>
    <property type="molecule type" value="Genomic_DNA"/>
</dbReference>
<dbReference type="AlphaFoldDB" id="A0A1F7JBR0"/>
<proteinExistence type="predicted"/>
<sequence length="194" mass="22421">MIDTIGDNTAPAESVDIISTDAIMLARLIEGDFDHFDDQARHEVVDGDLRRDRDVRWNHYFPENSPVRNQVVQVRDIFTNGWNLYAESRPHDGSRSDLTDQHVRVKQGFSPDDISDRTTRRFLRRFVFGIYDLDRDQLTTDGVLRKTRSVINKFCKELRVEKGTFNLTNACDMILKGQLPLDPTVYRSGKAHSH</sequence>
<gene>
    <name evidence="1" type="ORF">A3H78_02310</name>
</gene>
<accession>A0A1F7JBR0</accession>
<protein>
    <submittedName>
        <fullName evidence="1">Uncharacterized protein</fullName>
    </submittedName>
</protein>
<comment type="caution">
    <text evidence="1">The sequence shown here is derived from an EMBL/GenBank/DDBJ whole genome shotgun (WGS) entry which is preliminary data.</text>
</comment>